<proteinExistence type="predicted"/>
<feature type="region of interest" description="Disordered" evidence="1">
    <location>
        <begin position="80"/>
        <end position="105"/>
    </location>
</feature>
<keyword evidence="4" id="KW-1185">Reference proteome</keyword>
<feature type="transmembrane region" description="Helical" evidence="2">
    <location>
        <begin position="7"/>
        <end position="32"/>
    </location>
</feature>
<accession>A0A1X6YDQ0</accession>
<organism evidence="3 4">
    <name type="scientific">Roseivivax jejudonensis</name>
    <dbReference type="NCBI Taxonomy" id="1529041"/>
    <lineage>
        <taxon>Bacteria</taxon>
        <taxon>Pseudomonadati</taxon>
        <taxon>Pseudomonadota</taxon>
        <taxon>Alphaproteobacteria</taxon>
        <taxon>Rhodobacterales</taxon>
        <taxon>Roseobacteraceae</taxon>
        <taxon>Roseivivax</taxon>
    </lineage>
</organism>
<reference evidence="3 4" key="1">
    <citation type="submission" date="2017-03" db="EMBL/GenBank/DDBJ databases">
        <authorList>
            <person name="Afonso C.L."/>
            <person name="Miller P.J."/>
            <person name="Scott M.A."/>
            <person name="Spackman E."/>
            <person name="Goraichik I."/>
            <person name="Dimitrov K.M."/>
            <person name="Suarez D.L."/>
            <person name="Swayne D.E."/>
        </authorList>
    </citation>
    <scope>NUCLEOTIDE SEQUENCE [LARGE SCALE GENOMIC DNA]</scope>
    <source>
        <strain evidence="3 4">CECT 8625</strain>
    </source>
</reference>
<gene>
    <name evidence="3" type="ORF">ROJ8625_00560</name>
</gene>
<dbReference type="RefSeq" id="WP_234984147.1">
    <property type="nucleotide sequence ID" value="NZ_FWFK01000001.1"/>
</dbReference>
<keyword evidence="2" id="KW-0812">Transmembrane</keyword>
<keyword evidence="2" id="KW-0472">Membrane</keyword>
<evidence type="ECO:0000313" key="3">
    <source>
        <dbReference type="EMBL" id="SLN17543.1"/>
    </source>
</evidence>
<evidence type="ECO:0000313" key="4">
    <source>
        <dbReference type="Proteomes" id="UP000193570"/>
    </source>
</evidence>
<protein>
    <submittedName>
        <fullName evidence="3">Uncharacterized protein</fullName>
    </submittedName>
</protein>
<evidence type="ECO:0000256" key="1">
    <source>
        <dbReference type="SAM" id="MobiDB-lite"/>
    </source>
</evidence>
<keyword evidence="2" id="KW-1133">Transmembrane helix</keyword>
<dbReference type="Proteomes" id="UP000193570">
    <property type="component" value="Unassembled WGS sequence"/>
</dbReference>
<feature type="transmembrane region" description="Helical" evidence="2">
    <location>
        <begin position="52"/>
        <end position="73"/>
    </location>
</feature>
<evidence type="ECO:0000256" key="2">
    <source>
        <dbReference type="SAM" id="Phobius"/>
    </source>
</evidence>
<sequence length="105" mass="11006">MPSLPPLVAFFVRHALAGFGLAAIFVALLLLFDVAGLWRLISTSPEGMLPLFLLWFFNGIVFAGAQTGARLFLMAESEGHGGGGGTPVPVRAEAASSHRLGSARL</sequence>
<name>A0A1X6YDQ0_9RHOB</name>
<dbReference type="EMBL" id="FWFK01000001">
    <property type="protein sequence ID" value="SLN17543.1"/>
    <property type="molecule type" value="Genomic_DNA"/>
</dbReference>
<dbReference type="AlphaFoldDB" id="A0A1X6YDQ0"/>